<dbReference type="InterPro" id="IPR029058">
    <property type="entry name" value="AB_hydrolase_fold"/>
</dbReference>
<dbReference type="GO" id="GO:0016787">
    <property type="term" value="F:hydrolase activity"/>
    <property type="evidence" value="ECO:0007669"/>
    <property type="project" value="UniProtKB-KW"/>
</dbReference>
<dbReference type="SUPFAM" id="SSF51735">
    <property type="entry name" value="NAD(P)-binding Rossmann-fold domains"/>
    <property type="match status" value="1"/>
</dbReference>
<dbReference type="SUPFAM" id="SSF53474">
    <property type="entry name" value="alpha/beta-Hydrolases"/>
    <property type="match status" value="1"/>
</dbReference>
<organism evidence="2 3">
    <name type="scientific">Streptomyces fimbriatus</name>
    <dbReference type="NCBI Taxonomy" id="68197"/>
    <lineage>
        <taxon>Bacteria</taxon>
        <taxon>Bacillati</taxon>
        <taxon>Actinomycetota</taxon>
        <taxon>Actinomycetes</taxon>
        <taxon>Kitasatosporales</taxon>
        <taxon>Streptomycetaceae</taxon>
        <taxon>Streptomyces</taxon>
    </lineage>
</organism>
<evidence type="ECO:0000313" key="2">
    <source>
        <dbReference type="EMBL" id="MFC5224448.1"/>
    </source>
</evidence>
<sequence>MVSDLVVGGSDVRLAARIAAHGLARGDRVTLLDRNGGGPSRDLLRRAVESVAAAHGTDAGADRLRVCPAEGLPGSVPPGAAAWLVTGGAGPAPVLDARRDAELVRAVLPALSRAGAGEVVLVGAAEAAVPMPLPSLAGREGMVSVPPAAAAVAEVVAAMERAAAGECARLGLPLRVLRVACPVAADGRTPGAPAGLHRLLAAVEETVTEVRARAPGWSEREPLRLLAPPGAALPLLPAEDAARLLFALTESAATAGRVCRLSSPHATPLAELCDRISDVYGIRLTAVTAPGELNAVDRLLCRRSTGVLEGGARPDDVLDACDVLGPGAEVAALRPPAQRGLLRAVRGGQRAAREERSRGGAVFVRTLGTGTVPARDGKRTVVYRTAGPPPGGTDALPVVFVGALGQGPDFWYPLMERLAAQRRVLLVQPSEPMGAPETAAVLEREGVGPAHLVGWCTGPKEAVALARAHPKRVASLAFLSGSFRVAGREDGLDTEYERSLHTLCRTVHARPAAAGRLLRLFGQPEPAPESAGGVLAATHRDLRELVRAPFRDEDALVRYAAAMLGFWADDSADRAPEVSVPVLALGAEYDRVVSRTRLRAATARFPRGHYAEFTGATHQFLYDRAALLAEVLEGFWRDPADRTPPADEVVTGTAGEEPR</sequence>
<feature type="region of interest" description="Disordered" evidence="1">
    <location>
        <begin position="639"/>
        <end position="659"/>
    </location>
</feature>
<dbReference type="Proteomes" id="UP001596156">
    <property type="component" value="Unassembled WGS sequence"/>
</dbReference>
<dbReference type="Gene3D" id="3.40.50.720">
    <property type="entry name" value="NAD(P)-binding Rossmann-like Domain"/>
    <property type="match status" value="1"/>
</dbReference>
<dbReference type="EMBL" id="JBHSKL010000009">
    <property type="protein sequence ID" value="MFC5224448.1"/>
    <property type="molecule type" value="Genomic_DNA"/>
</dbReference>
<protein>
    <submittedName>
        <fullName evidence="2">Alpha/beta fold hydrolase</fullName>
    </submittedName>
</protein>
<dbReference type="RefSeq" id="WP_344643860.1">
    <property type="nucleotide sequence ID" value="NZ_BAAASS010000005.1"/>
</dbReference>
<dbReference type="Gene3D" id="3.40.50.1820">
    <property type="entry name" value="alpha/beta hydrolase"/>
    <property type="match status" value="1"/>
</dbReference>
<accession>A0ABW0D348</accession>
<dbReference type="InterPro" id="IPR036291">
    <property type="entry name" value="NAD(P)-bd_dom_sf"/>
</dbReference>
<evidence type="ECO:0000256" key="1">
    <source>
        <dbReference type="SAM" id="MobiDB-lite"/>
    </source>
</evidence>
<name>A0ABW0D348_STRFI</name>
<comment type="caution">
    <text evidence="2">The sequence shown here is derived from an EMBL/GenBank/DDBJ whole genome shotgun (WGS) entry which is preliminary data.</text>
</comment>
<reference evidence="3" key="1">
    <citation type="journal article" date="2019" name="Int. J. Syst. Evol. Microbiol.">
        <title>The Global Catalogue of Microorganisms (GCM) 10K type strain sequencing project: providing services to taxonomists for standard genome sequencing and annotation.</title>
        <authorList>
            <consortium name="The Broad Institute Genomics Platform"/>
            <consortium name="The Broad Institute Genome Sequencing Center for Infectious Disease"/>
            <person name="Wu L."/>
            <person name="Ma J."/>
        </authorList>
    </citation>
    <scope>NUCLEOTIDE SEQUENCE [LARGE SCALE GENOMIC DNA]</scope>
    <source>
        <strain evidence="3">CCM 8479</strain>
    </source>
</reference>
<keyword evidence="3" id="KW-1185">Reference proteome</keyword>
<evidence type="ECO:0000313" key="3">
    <source>
        <dbReference type="Proteomes" id="UP001596156"/>
    </source>
</evidence>
<keyword evidence="2" id="KW-0378">Hydrolase</keyword>
<proteinExistence type="predicted"/>
<gene>
    <name evidence="2" type="ORF">ACFPN6_07520</name>
</gene>